<organism evidence="2">
    <name type="scientific">Cladocopium goreaui</name>
    <dbReference type="NCBI Taxonomy" id="2562237"/>
    <lineage>
        <taxon>Eukaryota</taxon>
        <taxon>Sar</taxon>
        <taxon>Alveolata</taxon>
        <taxon>Dinophyceae</taxon>
        <taxon>Suessiales</taxon>
        <taxon>Symbiodiniaceae</taxon>
        <taxon>Cladocopium</taxon>
    </lineage>
</organism>
<dbReference type="Proteomes" id="UP001152797">
    <property type="component" value="Unassembled WGS sequence"/>
</dbReference>
<reference evidence="3" key="2">
    <citation type="submission" date="2024-04" db="EMBL/GenBank/DDBJ databases">
        <authorList>
            <person name="Chen Y."/>
            <person name="Shah S."/>
            <person name="Dougan E. K."/>
            <person name="Thang M."/>
            <person name="Chan C."/>
        </authorList>
    </citation>
    <scope>NUCLEOTIDE SEQUENCE [LARGE SCALE GENOMIC DNA]</scope>
</reference>
<feature type="region of interest" description="Disordered" evidence="1">
    <location>
        <begin position="22"/>
        <end position="66"/>
    </location>
</feature>
<dbReference type="EMBL" id="CAMXCT010003480">
    <property type="protein sequence ID" value="CAI4004705.1"/>
    <property type="molecule type" value="Genomic_DNA"/>
</dbReference>
<feature type="compositionally biased region" description="Basic and acidic residues" evidence="1">
    <location>
        <begin position="56"/>
        <end position="66"/>
    </location>
</feature>
<evidence type="ECO:0000313" key="4">
    <source>
        <dbReference type="Proteomes" id="UP001152797"/>
    </source>
</evidence>
<comment type="caution">
    <text evidence="2">The sequence shown here is derived from an EMBL/GenBank/DDBJ whole genome shotgun (WGS) entry which is preliminary data.</text>
</comment>
<feature type="compositionally biased region" description="Polar residues" evidence="1">
    <location>
        <begin position="34"/>
        <end position="53"/>
    </location>
</feature>
<proteinExistence type="predicted"/>
<dbReference type="EMBL" id="CAMXCT030003480">
    <property type="protein sequence ID" value="CAL4792017.1"/>
    <property type="molecule type" value="Genomic_DNA"/>
</dbReference>
<accession>A0A9P1GBH6</accession>
<reference evidence="2" key="1">
    <citation type="submission" date="2022-10" db="EMBL/GenBank/DDBJ databases">
        <authorList>
            <person name="Chen Y."/>
            <person name="Dougan E. K."/>
            <person name="Chan C."/>
            <person name="Rhodes N."/>
            <person name="Thang M."/>
        </authorList>
    </citation>
    <scope>NUCLEOTIDE SEQUENCE</scope>
</reference>
<dbReference type="EMBL" id="CAMXCT020003480">
    <property type="protein sequence ID" value="CAL1158080.1"/>
    <property type="molecule type" value="Genomic_DNA"/>
</dbReference>
<sequence length="66" mass="7246">DDESTRTEILMPIAQVAEEQKEVAEEHVEEASQNMENGTLNEETETPSDTASETEGPAKKVVSEIL</sequence>
<name>A0A9P1GBH6_9DINO</name>
<evidence type="ECO:0000313" key="2">
    <source>
        <dbReference type="EMBL" id="CAI4004705.1"/>
    </source>
</evidence>
<dbReference type="AlphaFoldDB" id="A0A9P1GBH6"/>
<gene>
    <name evidence="2" type="ORF">C1SCF055_LOCUS30478</name>
</gene>
<feature type="non-terminal residue" evidence="2">
    <location>
        <position position="66"/>
    </location>
</feature>
<protein>
    <submittedName>
        <fullName evidence="2">Uncharacterized protein</fullName>
    </submittedName>
</protein>
<keyword evidence="4" id="KW-1185">Reference proteome</keyword>
<evidence type="ECO:0000313" key="3">
    <source>
        <dbReference type="EMBL" id="CAL1158080.1"/>
    </source>
</evidence>
<evidence type="ECO:0000256" key="1">
    <source>
        <dbReference type="SAM" id="MobiDB-lite"/>
    </source>
</evidence>